<dbReference type="PANTHER" id="PTHR34703:SF1">
    <property type="entry name" value="ANTIPORTER SUBUNIT MNHG2-RELATED"/>
    <property type="match status" value="1"/>
</dbReference>
<dbReference type="GO" id="GO:0015385">
    <property type="term" value="F:sodium:proton antiporter activity"/>
    <property type="evidence" value="ECO:0007669"/>
    <property type="project" value="TreeGrafter"/>
</dbReference>
<evidence type="ECO:0000313" key="4">
    <source>
        <dbReference type="EMBL" id="EPD31175.1"/>
    </source>
</evidence>
<comment type="similarity">
    <text evidence="1">Belongs to the CPA3 antiporters (TC 2.A.63) subunit G family.</text>
</comment>
<protein>
    <submittedName>
        <fullName evidence="4">Monovalent cation/proton antiporter, MnhG/PhaG subunit</fullName>
    </submittedName>
</protein>
<gene>
    <name evidence="4" type="ORF">HMPREF9238_00940</name>
</gene>
<evidence type="ECO:0000256" key="1">
    <source>
        <dbReference type="ARBA" id="ARBA00008404"/>
    </source>
</evidence>
<evidence type="ECO:0000313" key="5">
    <source>
        <dbReference type="Proteomes" id="UP000014387"/>
    </source>
</evidence>
<dbReference type="PANTHER" id="PTHR34703">
    <property type="entry name" value="ANTIPORTER SUBUNIT MNHG2-RELATED"/>
    <property type="match status" value="1"/>
</dbReference>
<proteinExistence type="inferred from homology"/>
<evidence type="ECO:0000256" key="3">
    <source>
        <dbReference type="SAM" id="Phobius"/>
    </source>
</evidence>
<dbReference type="Pfam" id="PF03334">
    <property type="entry name" value="PhaG_MnhG_YufB"/>
    <property type="match status" value="1"/>
</dbReference>
<dbReference type="EMBL" id="AGWN01000001">
    <property type="protein sequence ID" value="EPD31175.1"/>
    <property type="molecule type" value="Genomic_DNA"/>
</dbReference>
<keyword evidence="3" id="KW-0812">Transmembrane</keyword>
<comment type="caution">
    <text evidence="4">The sequence shown here is derived from an EMBL/GenBank/DDBJ whole genome shotgun (WGS) entry which is preliminary data.</text>
</comment>
<dbReference type="RefSeq" id="WP_016444286.1">
    <property type="nucleotide sequence ID" value="NZ_KE150266.1"/>
</dbReference>
<sequence length="147" mass="16034">MTNFEAVWDLLGALLLLGGASFMLISGVGLLRLRDTYSRMHASAKTQWLGVFLMATGAAVSMRSWQWVAAALLIVALQTVSSPIGSQLMARATYRNQEFEATDLVVDELSLDNEQAEAITIKHPQARDGFARPKDYPDLDSSTSEVG</sequence>
<dbReference type="InterPro" id="IPR005133">
    <property type="entry name" value="PhaG_MnhG_YufB"/>
</dbReference>
<feature type="region of interest" description="Disordered" evidence="2">
    <location>
        <begin position="128"/>
        <end position="147"/>
    </location>
</feature>
<accession>A0A9W5VWS4</accession>
<reference evidence="4 5" key="1">
    <citation type="submission" date="2013-05" db="EMBL/GenBank/DDBJ databases">
        <title>The Genome Sequence of Actinomyces europaeus ACS-120-V-COL10B.</title>
        <authorList>
            <consortium name="The Broad Institute Genomics Platform"/>
            <person name="Earl A."/>
            <person name="Ward D."/>
            <person name="Feldgarden M."/>
            <person name="Gevers D."/>
            <person name="Saerens B."/>
            <person name="Vaneechoutte M."/>
            <person name="Walker B."/>
            <person name="Young S."/>
            <person name="Zeng Q."/>
            <person name="Gargeya S."/>
            <person name="Fitzgerald M."/>
            <person name="Haas B."/>
            <person name="Abouelleil A."/>
            <person name="Allen A.W."/>
            <person name="Alvarado L."/>
            <person name="Arachchi H.M."/>
            <person name="Berlin A.M."/>
            <person name="Chapman S.B."/>
            <person name="Gainer-Dewar J."/>
            <person name="Goldberg J."/>
            <person name="Griggs A."/>
            <person name="Gujja S."/>
            <person name="Hansen M."/>
            <person name="Howarth C."/>
            <person name="Imamovic A."/>
            <person name="Ireland A."/>
            <person name="Larimer J."/>
            <person name="McCowan C."/>
            <person name="Murphy C."/>
            <person name="Pearson M."/>
            <person name="Poon T.W."/>
            <person name="Priest M."/>
            <person name="Roberts A."/>
            <person name="Saif S."/>
            <person name="Shea T."/>
            <person name="Sisk P."/>
            <person name="Sykes S."/>
            <person name="Wortman J."/>
            <person name="Nusbaum C."/>
            <person name="Birren B."/>
        </authorList>
    </citation>
    <scope>NUCLEOTIDE SEQUENCE [LARGE SCALE GENOMIC DNA]</scope>
    <source>
        <strain evidence="4 5">ACS-120-V-Col10b</strain>
    </source>
</reference>
<keyword evidence="3" id="KW-1133">Transmembrane helix</keyword>
<dbReference type="AlphaFoldDB" id="A0A9W5VWS4"/>
<evidence type="ECO:0000256" key="2">
    <source>
        <dbReference type="SAM" id="MobiDB-lite"/>
    </source>
</evidence>
<feature type="transmembrane region" description="Helical" evidence="3">
    <location>
        <begin position="6"/>
        <end position="31"/>
    </location>
</feature>
<keyword evidence="5" id="KW-1185">Reference proteome</keyword>
<keyword evidence="3" id="KW-0472">Membrane</keyword>
<dbReference type="NCBIfam" id="TIGR01300">
    <property type="entry name" value="CPA3_mnhG_phaG"/>
    <property type="match status" value="1"/>
</dbReference>
<name>A0A9W5VWS4_9ACTO</name>
<feature type="compositionally biased region" description="Basic and acidic residues" evidence="2">
    <location>
        <begin position="128"/>
        <end position="137"/>
    </location>
</feature>
<dbReference type="OrthoDB" id="3214257at2"/>
<organism evidence="4 5">
    <name type="scientific">Gleimia europaea ACS-120-V-Col10b</name>
    <dbReference type="NCBI Taxonomy" id="883069"/>
    <lineage>
        <taxon>Bacteria</taxon>
        <taxon>Bacillati</taxon>
        <taxon>Actinomycetota</taxon>
        <taxon>Actinomycetes</taxon>
        <taxon>Actinomycetales</taxon>
        <taxon>Actinomycetaceae</taxon>
        <taxon>Gleimia</taxon>
    </lineage>
</organism>
<dbReference type="Proteomes" id="UP000014387">
    <property type="component" value="Unassembled WGS sequence"/>
</dbReference>